<gene>
    <name evidence="5" type="ordered locus">Mmwyl1_1333</name>
</gene>
<evidence type="ECO:0000313" key="5">
    <source>
        <dbReference type="EMBL" id="ABR70262.1"/>
    </source>
</evidence>
<dbReference type="HOGENOM" id="CLU_025316_1_0_6"/>
<dbReference type="InterPro" id="IPR057165">
    <property type="entry name" value="DUF7843"/>
</dbReference>
<feature type="domain" description="Lnb N-terminal periplasmic" evidence="2">
    <location>
        <begin position="125"/>
        <end position="295"/>
    </location>
</feature>
<protein>
    <submittedName>
        <fullName evidence="5">Uncharacterized protein</fullName>
    </submittedName>
</protein>
<dbReference type="eggNOG" id="COG3228">
    <property type="taxonomic scope" value="Bacteria"/>
</dbReference>
<dbReference type="OrthoDB" id="9759948at2"/>
<feature type="domain" description="DUF7843" evidence="4">
    <location>
        <begin position="33"/>
        <end position="112"/>
    </location>
</feature>
<accession>A6VUY3</accession>
<dbReference type="InterPro" id="IPR057162">
    <property type="entry name" value="DUF7840"/>
</dbReference>
<proteinExistence type="predicted"/>
<feature type="signal peptide" evidence="1">
    <location>
        <begin position="1"/>
        <end position="18"/>
    </location>
</feature>
<dbReference type="AlphaFoldDB" id="A6VUY3"/>
<feature type="domain" description="DUF7840" evidence="3">
    <location>
        <begin position="402"/>
        <end position="624"/>
    </location>
</feature>
<evidence type="ECO:0000256" key="1">
    <source>
        <dbReference type="SAM" id="SignalP"/>
    </source>
</evidence>
<dbReference type="Pfam" id="PF25225">
    <property type="entry name" value="DUF7843"/>
    <property type="match status" value="1"/>
</dbReference>
<dbReference type="Pfam" id="PF25222">
    <property type="entry name" value="DUF7840"/>
    <property type="match status" value="1"/>
</dbReference>
<dbReference type="KEGG" id="mmw:Mmwyl1_1333"/>
<dbReference type="Pfam" id="PF13387">
    <property type="entry name" value="Lnb_N"/>
    <property type="match status" value="1"/>
</dbReference>
<evidence type="ECO:0000259" key="2">
    <source>
        <dbReference type="Pfam" id="PF13387"/>
    </source>
</evidence>
<sequence length="625" mass="71837">MRFLVYLSFALWCFSAFGANSKSEVLDDRVLTELAQSSSWLDLLHYHQIGIISPNESQIDDAEFFLSPQGMIDPKEELKATLQAFQTPYDGDDVNQASQCRYPARFNWLKDQHLDLNLIEPNCPEFQDWFGKLNGESIYLVFPAAYLNSPSSMYGHTLLRIKKKGSNSPLLDYAVNYAANADPNDNQLVFSYKGLTGGYPGVVSVTPYYEKVKEYNFLESRDIWEYKLDLTQQEVNQFIRHVWEVRNTYMEYYFFSENCSYQLLAMLDASSDRLNTTKNFNYWAIPADTVRELKNAGIIEDVSYRPSVVAQMSHMLDALSDEQIDEVKVLVLNEQLSLEGLSDFTELEQAQILEVAYQYSRYLSAREKSKLKYLNSRSIKLLSLRSKYDTTSVFSPILPPEIRDDEGHKTQRLGVTLGETEGDQFALLEYRPSYHDLLDAKGGYLEGAELSMFSGILRVSEEDSLRVEEISFINIRSLVAANPLVTPKSWQVNASLVRDFVIDDALVFRLKGGAGVTHQVSNNLFSVLVNGSASTSRHYENTYQQKYKIQLGPQLQWLYSGDAHRFMASYEFLDDIDHHDKSLEIGKIEWSYLMDVDWQVRAKLEQQKQDDLKQNTVQLSLLHYF</sequence>
<dbReference type="STRING" id="400668.Mmwyl1_1333"/>
<feature type="chain" id="PRO_5002704286" evidence="1">
    <location>
        <begin position="19"/>
        <end position="625"/>
    </location>
</feature>
<name>A6VUY3_MARMS</name>
<reference evidence="5" key="1">
    <citation type="submission" date="2007-06" db="EMBL/GenBank/DDBJ databases">
        <title>Complete sequence of Marinomonas sp. MWYL1.</title>
        <authorList>
            <consortium name="US DOE Joint Genome Institute"/>
            <person name="Copeland A."/>
            <person name="Lucas S."/>
            <person name="Lapidus A."/>
            <person name="Barry K."/>
            <person name="Glavina del Rio T."/>
            <person name="Dalin E."/>
            <person name="Tice H."/>
            <person name="Pitluck S."/>
            <person name="Kiss H."/>
            <person name="Brettin T."/>
            <person name="Bruce D."/>
            <person name="Detter J.C."/>
            <person name="Han C."/>
            <person name="Schmutz J."/>
            <person name="Larimer F."/>
            <person name="Land M."/>
            <person name="Hauser L."/>
            <person name="Kyrpides N."/>
            <person name="Kim E."/>
            <person name="Johnston A.W.B."/>
            <person name="Todd J.D."/>
            <person name="Rogers R."/>
            <person name="Wexler M."/>
            <person name="Bond P.L."/>
            <person name="Li Y."/>
            <person name="Richardson P."/>
        </authorList>
    </citation>
    <scope>NUCLEOTIDE SEQUENCE [LARGE SCALE GENOMIC DNA]</scope>
    <source>
        <strain evidence="5">MWYL1</strain>
    </source>
</reference>
<dbReference type="InterPro" id="IPR025178">
    <property type="entry name" value="Lnb_N"/>
</dbReference>
<evidence type="ECO:0000259" key="4">
    <source>
        <dbReference type="Pfam" id="PF25225"/>
    </source>
</evidence>
<evidence type="ECO:0000259" key="3">
    <source>
        <dbReference type="Pfam" id="PF25222"/>
    </source>
</evidence>
<keyword evidence="1" id="KW-0732">Signal</keyword>
<organism evidence="5">
    <name type="scientific">Marinomonas sp. (strain MWYL1)</name>
    <dbReference type="NCBI Taxonomy" id="400668"/>
    <lineage>
        <taxon>Bacteria</taxon>
        <taxon>Pseudomonadati</taxon>
        <taxon>Pseudomonadota</taxon>
        <taxon>Gammaproteobacteria</taxon>
        <taxon>Oceanospirillales</taxon>
        <taxon>Oceanospirillaceae</taxon>
        <taxon>Marinomonas</taxon>
    </lineage>
</organism>
<dbReference type="EMBL" id="CP000749">
    <property type="protein sequence ID" value="ABR70262.1"/>
    <property type="molecule type" value="Genomic_DNA"/>
</dbReference>